<keyword evidence="4" id="KW-0732">Signal</keyword>
<protein>
    <recommendedName>
        <fullName evidence="13">Heparanase-like protein 2</fullName>
    </recommendedName>
</protein>
<keyword evidence="12" id="KW-1185">Reference proteome</keyword>
<accession>A0ABD3D1Q6</accession>
<comment type="similarity">
    <text evidence="2">Belongs to the glycosyl hydrolase 79 family.</text>
</comment>
<evidence type="ECO:0000256" key="1">
    <source>
        <dbReference type="ARBA" id="ARBA00004613"/>
    </source>
</evidence>
<evidence type="ECO:0000256" key="2">
    <source>
        <dbReference type="ARBA" id="ARBA00009800"/>
    </source>
</evidence>
<gene>
    <name evidence="11" type="ORF">CASFOL_020748</name>
</gene>
<evidence type="ECO:0000256" key="10">
    <source>
        <dbReference type="ARBA" id="ARBA00055929"/>
    </source>
</evidence>
<comment type="caution">
    <text evidence="11">The sequence shown here is derived from an EMBL/GenBank/DDBJ whole genome shotgun (WGS) entry which is preliminary data.</text>
</comment>
<keyword evidence="5" id="KW-0378">Hydrolase</keyword>
<dbReference type="SUPFAM" id="SSF51445">
    <property type="entry name" value="(Trans)glycosidases"/>
    <property type="match status" value="1"/>
</dbReference>
<evidence type="ECO:0000256" key="6">
    <source>
        <dbReference type="ARBA" id="ARBA00023136"/>
    </source>
</evidence>
<dbReference type="Proteomes" id="UP001632038">
    <property type="component" value="Unassembled WGS sequence"/>
</dbReference>
<dbReference type="AlphaFoldDB" id="A0ABD3D1Q6"/>
<proteinExistence type="inferred from homology"/>
<evidence type="ECO:0000313" key="12">
    <source>
        <dbReference type="Proteomes" id="UP001632038"/>
    </source>
</evidence>
<keyword evidence="8" id="KW-0458">Lysosome</keyword>
<keyword evidence="7" id="KW-0325">Glycoprotein</keyword>
<evidence type="ECO:0000256" key="3">
    <source>
        <dbReference type="ARBA" id="ARBA00022525"/>
    </source>
</evidence>
<dbReference type="PANTHER" id="PTHR14363:SF13">
    <property type="entry name" value="OS07G0598400 PROTEIN"/>
    <property type="match status" value="1"/>
</dbReference>
<dbReference type="Gene3D" id="3.20.20.80">
    <property type="entry name" value="Glycosidases"/>
    <property type="match status" value="1"/>
</dbReference>
<evidence type="ECO:0000256" key="9">
    <source>
        <dbReference type="ARBA" id="ARBA00023765"/>
    </source>
</evidence>
<evidence type="ECO:0000256" key="7">
    <source>
        <dbReference type="ARBA" id="ARBA00023180"/>
    </source>
</evidence>
<dbReference type="InterPro" id="IPR005199">
    <property type="entry name" value="Glyco_hydro_79"/>
</dbReference>
<evidence type="ECO:0000256" key="4">
    <source>
        <dbReference type="ARBA" id="ARBA00022729"/>
    </source>
</evidence>
<evidence type="ECO:0000256" key="5">
    <source>
        <dbReference type="ARBA" id="ARBA00022801"/>
    </source>
</evidence>
<comment type="subcellular location">
    <subcellularLocation>
        <location evidence="9">Lysosome membrane</location>
        <topology evidence="9">Peripheral membrane protein</topology>
    </subcellularLocation>
    <subcellularLocation>
        <location evidence="1">Secreted</location>
    </subcellularLocation>
</comment>
<evidence type="ECO:0008006" key="13">
    <source>
        <dbReference type="Google" id="ProtNLM"/>
    </source>
</evidence>
<sequence length="524" mass="57965">MALEMKSKGLIYCCIIFMSLFCVSFADNLTIIVLGNYRDILAVTDETFVCATLDWWPENKSDFGFHSWGKAGILNLDLDNKVLENAVKAFGNLRIRVGGSLQDQVDYKLGASLGNCTNFTSEEDGLFGFSRGCLDMGRWNRMNKFFYETGAVITFGLNALNGRHNKSTSDGSTLMEGAWDSTNAYDFMSYNAYKGFKIDSYEFGNELSGSGIAVKVDAEQYAKDIIILKKLIQKLYPNNSANKPSVLGPGGFYDEDWFKQFLSAAPVPSGVDGVTYHIYNLGSGKDQSVVLNGTHDPDVVNEANKTYYKIKTDMQPFGLNPWVSESGGSYSSGARNVSNTFANGFWYLNQLGLTAKYNHPVFCRQTLIGGNYGLLNATTFIPNPDYYGALLFHRLMGKTVLPANHNGSDFLRVYAHCSKNNTKGVSVLIINMSKSKTFEVKVEDNTKSYHVEDAKQREEYHLTPKGGSIQSEVVLLNGKPLNLTETFDIPTMDPRLVNATSPIRAAPYSIVFVTITDYNASACA</sequence>
<evidence type="ECO:0000256" key="8">
    <source>
        <dbReference type="ARBA" id="ARBA00023228"/>
    </source>
</evidence>
<organism evidence="11 12">
    <name type="scientific">Castilleja foliolosa</name>
    <dbReference type="NCBI Taxonomy" id="1961234"/>
    <lineage>
        <taxon>Eukaryota</taxon>
        <taxon>Viridiplantae</taxon>
        <taxon>Streptophyta</taxon>
        <taxon>Embryophyta</taxon>
        <taxon>Tracheophyta</taxon>
        <taxon>Spermatophyta</taxon>
        <taxon>Magnoliopsida</taxon>
        <taxon>eudicotyledons</taxon>
        <taxon>Gunneridae</taxon>
        <taxon>Pentapetalae</taxon>
        <taxon>asterids</taxon>
        <taxon>lamiids</taxon>
        <taxon>Lamiales</taxon>
        <taxon>Orobanchaceae</taxon>
        <taxon>Pedicularideae</taxon>
        <taxon>Castillejinae</taxon>
        <taxon>Castilleja</taxon>
    </lineage>
</organism>
<dbReference type="EMBL" id="JAVIJP010000027">
    <property type="protein sequence ID" value="KAL3636201.1"/>
    <property type="molecule type" value="Genomic_DNA"/>
</dbReference>
<dbReference type="PANTHER" id="PTHR14363">
    <property type="entry name" value="HEPARANASE-RELATED"/>
    <property type="match status" value="1"/>
</dbReference>
<reference evidence="12" key="1">
    <citation type="journal article" date="2024" name="IScience">
        <title>Strigolactones Initiate the Formation of Haustorium-like Structures in Castilleja.</title>
        <authorList>
            <person name="Buerger M."/>
            <person name="Peterson D."/>
            <person name="Chory J."/>
        </authorList>
    </citation>
    <scope>NUCLEOTIDE SEQUENCE [LARGE SCALE GENOMIC DNA]</scope>
</reference>
<dbReference type="GO" id="GO:0005576">
    <property type="term" value="C:extracellular region"/>
    <property type="evidence" value="ECO:0007669"/>
    <property type="project" value="UniProtKB-SubCell"/>
</dbReference>
<keyword evidence="3" id="KW-0964">Secreted</keyword>
<dbReference type="FunFam" id="3.20.20.80:FF:000023">
    <property type="entry name" value="heparanase-like protein 3"/>
    <property type="match status" value="1"/>
</dbReference>
<keyword evidence="6" id="KW-0472">Membrane</keyword>
<name>A0ABD3D1Q6_9LAMI</name>
<dbReference type="GO" id="GO:0005765">
    <property type="term" value="C:lysosomal membrane"/>
    <property type="evidence" value="ECO:0007669"/>
    <property type="project" value="UniProtKB-SubCell"/>
</dbReference>
<dbReference type="InterPro" id="IPR017853">
    <property type="entry name" value="GH"/>
</dbReference>
<dbReference type="Pfam" id="PF03662">
    <property type="entry name" value="Glyco_hydro_79n"/>
    <property type="match status" value="1"/>
</dbReference>
<dbReference type="GO" id="GO:0016787">
    <property type="term" value="F:hydrolase activity"/>
    <property type="evidence" value="ECO:0007669"/>
    <property type="project" value="UniProtKB-KW"/>
</dbReference>
<comment type="function">
    <text evidence="10">Endoglycosidase which is a cell surface and extracellular matrix-degrading enzyme. Cleaves heparan sulfate proteoglycans (HSPGs) into heparan sulfate side chains and core proteoglycans.</text>
</comment>
<evidence type="ECO:0000313" key="11">
    <source>
        <dbReference type="EMBL" id="KAL3636201.1"/>
    </source>
</evidence>